<evidence type="ECO:0000313" key="3">
    <source>
        <dbReference type="Proteomes" id="UP000006666"/>
    </source>
</evidence>
<name>C7NLJ7_KYTSD</name>
<evidence type="ECO:0000256" key="1">
    <source>
        <dbReference type="SAM" id="MobiDB-lite"/>
    </source>
</evidence>
<dbReference type="KEGG" id="kse:Ksed_05970"/>
<reference evidence="2 3" key="1">
    <citation type="journal article" date="2009" name="Stand. Genomic Sci.">
        <title>Complete genome sequence of Kytococcus sedentarius type strain (541).</title>
        <authorList>
            <person name="Sims D."/>
            <person name="Brettin T."/>
            <person name="Detter J.C."/>
            <person name="Han C."/>
            <person name="Lapidus A."/>
            <person name="Copeland A."/>
            <person name="Glavina Del Rio T."/>
            <person name="Nolan M."/>
            <person name="Chen F."/>
            <person name="Lucas S."/>
            <person name="Tice H."/>
            <person name="Cheng J.F."/>
            <person name="Bruce D."/>
            <person name="Goodwin L."/>
            <person name="Pitluck S."/>
            <person name="Ovchinnikova G."/>
            <person name="Pati A."/>
            <person name="Ivanova N."/>
            <person name="Mavrommatis K."/>
            <person name="Chen A."/>
            <person name="Palaniappan K."/>
            <person name="D'haeseleer P."/>
            <person name="Chain P."/>
            <person name="Bristow J."/>
            <person name="Eisen J.A."/>
            <person name="Markowitz V."/>
            <person name="Hugenholtz P."/>
            <person name="Schneider S."/>
            <person name="Goker M."/>
            <person name="Pukall R."/>
            <person name="Kyrpides N.C."/>
            <person name="Klenk H.P."/>
        </authorList>
    </citation>
    <scope>NUCLEOTIDE SEQUENCE [LARGE SCALE GENOMIC DNA]</scope>
    <source>
        <strain evidence="3">ATCC 14392 / DSM 20547 / JCM 11482 / CCUG 33030 / NBRC 15357 / NCTC 11040 / CCM 314 / 541</strain>
    </source>
</reference>
<organism evidence="2 3">
    <name type="scientific">Kytococcus sedentarius (strain ATCC 14392 / DSM 20547 / JCM 11482 / CCUG 33030 / NBRC 15357 / NCTC 11040 / CCM 314 / 541)</name>
    <name type="common">Micrococcus sedentarius</name>
    <dbReference type="NCBI Taxonomy" id="478801"/>
    <lineage>
        <taxon>Bacteria</taxon>
        <taxon>Bacillati</taxon>
        <taxon>Actinomycetota</taxon>
        <taxon>Actinomycetes</taxon>
        <taxon>Micrococcales</taxon>
        <taxon>Kytococcaceae</taxon>
        <taxon>Kytococcus</taxon>
    </lineage>
</organism>
<feature type="compositionally biased region" description="Basic and acidic residues" evidence="1">
    <location>
        <begin position="41"/>
        <end position="57"/>
    </location>
</feature>
<dbReference type="STRING" id="478801.Ksed_05970"/>
<accession>C7NLJ7</accession>
<dbReference type="Proteomes" id="UP000006666">
    <property type="component" value="Chromosome"/>
</dbReference>
<dbReference type="HOGENOM" id="CLU_1793975_0_0_11"/>
<feature type="region of interest" description="Disordered" evidence="1">
    <location>
        <begin position="38"/>
        <end position="74"/>
    </location>
</feature>
<dbReference type="RefSeq" id="WP_012802081.1">
    <property type="nucleotide sequence ID" value="NC_013169.1"/>
</dbReference>
<evidence type="ECO:0000313" key="2">
    <source>
        <dbReference type="EMBL" id="ACV05663.1"/>
    </source>
</evidence>
<dbReference type="EMBL" id="CP001686">
    <property type="protein sequence ID" value="ACV05663.1"/>
    <property type="molecule type" value="Genomic_DNA"/>
</dbReference>
<keyword evidence="3" id="KW-1185">Reference proteome</keyword>
<gene>
    <name evidence="2" type="ordered locus">Ksed_05970</name>
</gene>
<sequence>MDTPFPTRLPLPTGITRPRVVGALAVLAMAVPLTAGCGPEEGEKHDEKLEQCDRAPDNTELGHMVSSRDAEDRPVPTLDELVAQAEGIAVVHTGRVWPGEQTESGLGGGEASTAVTARVLRSVKGDRRRLTGASQCSHSAPIRL</sequence>
<proteinExistence type="predicted"/>
<dbReference type="AlphaFoldDB" id="C7NLJ7"/>
<protein>
    <submittedName>
        <fullName evidence="2">Uncharacterized protein</fullName>
    </submittedName>
</protein>